<evidence type="ECO:0000313" key="2">
    <source>
        <dbReference type="Proteomes" id="UP000053989"/>
    </source>
</evidence>
<dbReference type="Proteomes" id="UP000053989">
    <property type="component" value="Unassembled WGS sequence"/>
</dbReference>
<reference evidence="1 2" key="1">
    <citation type="submission" date="2014-04" db="EMBL/GenBank/DDBJ databases">
        <authorList>
            <consortium name="DOE Joint Genome Institute"/>
            <person name="Kuo A."/>
            <person name="Kohler A."/>
            <person name="Nagy L.G."/>
            <person name="Floudas D."/>
            <person name="Copeland A."/>
            <person name="Barry K.W."/>
            <person name="Cichocki N."/>
            <person name="Veneault-Fourrey C."/>
            <person name="LaButti K."/>
            <person name="Lindquist E.A."/>
            <person name="Lipzen A."/>
            <person name="Lundell T."/>
            <person name="Morin E."/>
            <person name="Murat C."/>
            <person name="Sun H."/>
            <person name="Tunlid A."/>
            <person name="Henrissat B."/>
            <person name="Grigoriev I.V."/>
            <person name="Hibbett D.S."/>
            <person name="Martin F."/>
            <person name="Nordberg H.P."/>
            <person name="Cantor M.N."/>
            <person name="Hua S.X."/>
        </authorList>
    </citation>
    <scope>NUCLEOTIDE SEQUENCE [LARGE SCALE GENOMIC DNA]</scope>
    <source>
        <strain evidence="1 2">Foug A</strain>
    </source>
</reference>
<keyword evidence="2" id="KW-1185">Reference proteome</keyword>
<gene>
    <name evidence="1" type="ORF">SCLCIDRAFT_28967</name>
</gene>
<protein>
    <submittedName>
        <fullName evidence="1">Uncharacterized protein</fullName>
    </submittedName>
</protein>
<reference evidence="2" key="2">
    <citation type="submission" date="2015-01" db="EMBL/GenBank/DDBJ databases">
        <title>Evolutionary Origins and Diversification of the Mycorrhizal Mutualists.</title>
        <authorList>
            <consortium name="DOE Joint Genome Institute"/>
            <consortium name="Mycorrhizal Genomics Consortium"/>
            <person name="Kohler A."/>
            <person name="Kuo A."/>
            <person name="Nagy L.G."/>
            <person name="Floudas D."/>
            <person name="Copeland A."/>
            <person name="Barry K.W."/>
            <person name="Cichocki N."/>
            <person name="Veneault-Fourrey C."/>
            <person name="LaButti K."/>
            <person name="Lindquist E.A."/>
            <person name="Lipzen A."/>
            <person name="Lundell T."/>
            <person name="Morin E."/>
            <person name="Murat C."/>
            <person name="Riley R."/>
            <person name="Ohm R."/>
            <person name="Sun H."/>
            <person name="Tunlid A."/>
            <person name="Henrissat B."/>
            <person name="Grigoriev I.V."/>
            <person name="Hibbett D.S."/>
            <person name="Martin F."/>
        </authorList>
    </citation>
    <scope>NUCLEOTIDE SEQUENCE [LARGE SCALE GENOMIC DNA]</scope>
    <source>
        <strain evidence="2">Foug A</strain>
    </source>
</reference>
<dbReference type="EMBL" id="KN822103">
    <property type="protein sequence ID" value="KIM57254.1"/>
    <property type="molecule type" value="Genomic_DNA"/>
</dbReference>
<proteinExistence type="predicted"/>
<sequence>MEPTSLLANYSAIATDHDYTLLEGQPLSQLPDTSWYIPSLSAPPVPFVLGLSLGLRGLI</sequence>
<dbReference type="InParanoid" id="A0A0C3DLX8"/>
<dbReference type="HOGENOM" id="CLU_206756_0_0_1"/>
<accession>A0A0C3DLX8</accession>
<name>A0A0C3DLX8_9AGAM</name>
<organism evidence="1 2">
    <name type="scientific">Scleroderma citrinum Foug A</name>
    <dbReference type="NCBI Taxonomy" id="1036808"/>
    <lineage>
        <taxon>Eukaryota</taxon>
        <taxon>Fungi</taxon>
        <taxon>Dikarya</taxon>
        <taxon>Basidiomycota</taxon>
        <taxon>Agaricomycotina</taxon>
        <taxon>Agaricomycetes</taxon>
        <taxon>Agaricomycetidae</taxon>
        <taxon>Boletales</taxon>
        <taxon>Sclerodermatineae</taxon>
        <taxon>Sclerodermataceae</taxon>
        <taxon>Scleroderma</taxon>
    </lineage>
</organism>
<dbReference type="AlphaFoldDB" id="A0A0C3DLX8"/>
<evidence type="ECO:0000313" key="1">
    <source>
        <dbReference type="EMBL" id="KIM57254.1"/>
    </source>
</evidence>